<gene>
    <name evidence="2" type="ORF">E5982_04925</name>
</gene>
<proteinExistence type="predicted"/>
<dbReference type="PROSITE" id="PS51379">
    <property type="entry name" value="4FE4S_FER_2"/>
    <property type="match status" value="2"/>
</dbReference>
<keyword evidence="3" id="KW-1185">Reference proteome</keyword>
<feature type="domain" description="4Fe-4S ferredoxin-type" evidence="1">
    <location>
        <begin position="34"/>
        <end position="63"/>
    </location>
</feature>
<evidence type="ECO:0000313" key="2">
    <source>
        <dbReference type="EMBL" id="TJW10634.1"/>
    </source>
</evidence>
<dbReference type="SUPFAM" id="SSF54862">
    <property type="entry name" value="4Fe-4S ferredoxins"/>
    <property type="match status" value="1"/>
</dbReference>
<dbReference type="Proteomes" id="UP000309454">
    <property type="component" value="Unassembled WGS sequence"/>
</dbReference>
<dbReference type="PANTHER" id="PTHR42895">
    <property type="entry name" value="IRON-SULFUR CLUSTER-BINDING PROTEIN-RELATED"/>
    <property type="match status" value="1"/>
</dbReference>
<dbReference type="OrthoDB" id="9802028at2"/>
<evidence type="ECO:0000259" key="1">
    <source>
        <dbReference type="PROSITE" id="PS51379"/>
    </source>
</evidence>
<dbReference type="RefSeq" id="WP_136845677.1">
    <property type="nucleotide sequence ID" value="NZ_CANSLK010000007.1"/>
</dbReference>
<comment type="caution">
    <text evidence="2">The sequence shown here is derived from an EMBL/GenBank/DDBJ whole genome shotgun (WGS) entry which is preliminary data.</text>
</comment>
<reference evidence="2 3" key="1">
    <citation type="submission" date="2019-04" db="EMBL/GenBank/DDBJ databases">
        <title>Microbes associate with the intestines of laboratory mice.</title>
        <authorList>
            <person name="Navarre W."/>
            <person name="Wong E."/>
            <person name="Huang K.C."/>
            <person name="Tropini C."/>
            <person name="Ng K."/>
            <person name="Yu B."/>
        </authorList>
    </citation>
    <scope>NUCLEOTIDE SEQUENCE [LARGE SCALE GENOMIC DNA]</scope>
    <source>
        <strain evidence="2 3">NM48_B13</strain>
    </source>
</reference>
<dbReference type="EMBL" id="SSTM01000003">
    <property type="protein sequence ID" value="TJW10634.1"/>
    <property type="molecule type" value="Genomic_DNA"/>
</dbReference>
<dbReference type="AlphaFoldDB" id="A0A4T9T7B9"/>
<evidence type="ECO:0000313" key="3">
    <source>
        <dbReference type="Proteomes" id="UP000309454"/>
    </source>
</evidence>
<organism evidence="2 3">
    <name type="scientific">Parvibacter caecicola</name>
    <dbReference type="NCBI Taxonomy" id="747645"/>
    <lineage>
        <taxon>Bacteria</taxon>
        <taxon>Bacillati</taxon>
        <taxon>Actinomycetota</taxon>
        <taxon>Coriobacteriia</taxon>
        <taxon>Coriobacteriales</taxon>
        <taxon>Coriobacteriaceae</taxon>
        <taxon>Parvibacter</taxon>
    </lineage>
</organism>
<dbReference type="PANTHER" id="PTHR42895:SF1">
    <property type="entry name" value="IRON-SULFUR CLUSTER PROTEIN"/>
    <property type="match status" value="1"/>
</dbReference>
<name>A0A4T9T7B9_9ACTN</name>
<dbReference type="Pfam" id="PF12837">
    <property type="entry name" value="Fer4_6"/>
    <property type="match status" value="1"/>
</dbReference>
<accession>A0A4T9T7B9</accession>
<dbReference type="Gene3D" id="3.30.70.20">
    <property type="match status" value="1"/>
</dbReference>
<protein>
    <submittedName>
        <fullName evidence="2">Ferredoxin</fullName>
    </submittedName>
</protein>
<sequence>MLRRIIQIDEEKCDGCGLCATACHEGAIALVDGKARLMREDFCDGLGDCLPACPTDAISFVEREATAYDEAAVMAAQVAKAMGEAKAAGCPSGGCPGSAPETLRAAAEAAVMAGGGCPGSAPSSLQEQRPVASAGTAADGGAMAASASAAAAASAAQPSQLAQWPCQIKLVPVTAPFFNGAKLLIAADCTAYAYANFHQEFMAGRITLIGCPKLDGVDYSEKLTNIIANNAIESVEVLRMDVPCCSGLENAAIKALQQSGKFIPWAVITIGRDGQVLDRRP</sequence>
<feature type="domain" description="4Fe-4S ferredoxin-type" evidence="1">
    <location>
        <begin position="4"/>
        <end position="33"/>
    </location>
</feature>
<dbReference type="InterPro" id="IPR017896">
    <property type="entry name" value="4Fe4S_Fe-S-bd"/>
</dbReference>
<dbReference type="InterPro" id="IPR052911">
    <property type="entry name" value="Corrinoid_activation_enz"/>
</dbReference>